<dbReference type="AlphaFoldDB" id="A0A2P2R498"/>
<accession>A0A2P2R498</accession>
<proteinExistence type="predicted"/>
<dbReference type="EMBL" id="GGEC01093589">
    <property type="protein sequence ID" value="MBX74073.1"/>
    <property type="molecule type" value="Transcribed_RNA"/>
</dbReference>
<name>A0A2P2R498_RHIMU</name>
<evidence type="ECO:0000313" key="1">
    <source>
        <dbReference type="EMBL" id="MBX74073.1"/>
    </source>
</evidence>
<organism evidence="1">
    <name type="scientific">Rhizophora mucronata</name>
    <name type="common">Asiatic mangrove</name>
    <dbReference type="NCBI Taxonomy" id="61149"/>
    <lineage>
        <taxon>Eukaryota</taxon>
        <taxon>Viridiplantae</taxon>
        <taxon>Streptophyta</taxon>
        <taxon>Embryophyta</taxon>
        <taxon>Tracheophyta</taxon>
        <taxon>Spermatophyta</taxon>
        <taxon>Magnoliopsida</taxon>
        <taxon>eudicotyledons</taxon>
        <taxon>Gunneridae</taxon>
        <taxon>Pentapetalae</taxon>
        <taxon>rosids</taxon>
        <taxon>fabids</taxon>
        <taxon>Malpighiales</taxon>
        <taxon>Rhizophoraceae</taxon>
        <taxon>Rhizophora</taxon>
    </lineage>
</organism>
<reference evidence="1" key="1">
    <citation type="submission" date="2018-02" db="EMBL/GenBank/DDBJ databases">
        <title>Rhizophora mucronata_Transcriptome.</title>
        <authorList>
            <person name="Meera S.P."/>
            <person name="Sreeshan A."/>
            <person name="Augustine A."/>
        </authorList>
    </citation>
    <scope>NUCLEOTIDE SEQUENCE</scope>
    <source>
        <tissue evidence="1">Leaf</tissue>
    </source>
</reference>
<sequence length="19" mass="2431">MPIVYLDDMLGFKIWFWQK</sequence>
<protein>
    <submittedName>
        <fullName evidence="1">Uncharacterized protein</fullName>
    </submittedName>
</protein>